<feature type="transmembrane region" description="Helical" evidence="6">
    <location>
        <begin position="299"/>
        <end position="317"/>
    </location>
</feature>
<evidence type="ECO:0000256" key="6">
    <source>
        <dbReference type="SAM" id="Phobius"/>
    </source>
</evidence>
<reference evidence="8 9" key="1">
    <citation type="submission" date="2024-09" db="EMBL/GenBank/DDBJ databases">
        <authorList>
            <person name="Zhang Z.-H."/>
        </authorList>
    </citation>
    <scope>NUCLEOTIDE SEQUENCE [LARGE SCALE GENOMIC DNA]</scope>
    <source>
        <strain evidence="8 9">HHTR114</strain>
    </source>
</reference>
<feature type="domain" description="EamA" evidence="7">
    <location>
        <begin position="180"/>
        <end position="316"/>
    </location>
</feature>
<evidence type="ECO:0000256" key="5">
    <source>
        <dbReference type="ARBA" id="ARBA00023136"/>
    </source>
</evidence>
<name>A0ABW1L1N0_9PROT</name>
<dbReference type="PANTHER" id="PTHR32322:SF2">
    <property type="entry name" value="EAMA DOMAIN-CONTAINING PROTEIN"/>
    <property type="match status" value="1"/>
</dbReference>
<keyword evidence="9" id="KW-1185">Reference proteome</keyword>
<feature type="transmembrane region" description="Helical" evidence="6">
    <location>
        <begin position="148"/>
        <end position="166"/>
    </location>
</feature>
<evidence type="ECO:0000256" key="1">
    <source>
        <dbReference type="ARBA" id="ARBA00004141"/>
    </source>
</evidence>
<comment type="subcellular location">
    <subcellularLocation>
        <location evidence="1">Membrane</location>
        <topology evidence="1">Multi-pass membrane protein</topology>
    </subcellularLocation>
</comment>
<feature type="transmembrane region" description="Helical" evidence="6">
    <location>
        <begin position="93"/>
        <end position="115"/>
    </location>
</feature>
<evidence type="ECO:0000256" key="4">
    <source>
        <dbReference type="ARBA" id="ARBA00022989"/>
    </source>
</evidence>
<feature type="transmembrane region" description="Helical" evidence="6">
    <location>
        <begin position="62"/>
        <end position="81"/>
    </location>
</feature>
<feature type="transmembrane region" description="Helical" evidence="6">
    <location>
        <begin position="121"/>
        <end position="141"/>
    </location>
</feature>
<evidence type="ECO:0000256" key="2">
    <source>
        <dbReference type="ARBA" id="ARBA00007362"/>
    </source>
</evidence>
<dbReference type="SUPFAM" id="SSF103481">
    <property type="entry name" value="Multidrug resistance efflux transporter EmrE"/>
    <property type="match status" value="2"/>
</dbReference>
<feature type="domain" description="EamA" evidence="7">
    <location>
        <begin position="30"/>
        <end position="165"/>
    </location>
</feature>
<dbReference type="RefSeq" id="WP_379923961.1">
    <property type="nucleotide sequence ID" value="NZ_JBHPON010000002.1"/>
</dbReference>
<feature type="transmembrane region" description="Helical" evidence="6">
    <location>
        <begin position="274"/>
        <end position="293"/>
    </location>
</feature>
<keyword evidence="5 6" id="KW-0472">Membrane</keyword>
<evidence type="ECO:0000256" key="3">
    <source>
        <dbReference type="ARBA" id="ARBA00022692"/>
    </source>
</evidence>
<feature type="transmembrane region" description="Helical" evidence="6">
    <location>
        <begin position="30"/>
        <end position="47"/>
    </location>
</feature>
<dbReference type="PANTHER" id="PTHR32322">
    <property type="entry name" value="INNER MEMBRANE TRANSPORTER"/>
    <property type="match status" value="1"/>
</dbReference>
<organism evidence="8 9">
    <name type="scientific">Hyphococcus aureus</name>
    <dbReference type="NCBI Taxonomy" id="2666033"/>
    <lineage>
        <taxon>Bacteria</taxon>
        <taxon>Pseudomonadati</taxon>
        <taxon>Pseudomonadota</taxon>
        <taxon>Alphaproteobacteria</taxon>
        <taxon>Parvularculales</taxon>
        <taxon>Parvularculaceae</taxon>
        <taxon>Hyphococcus</taxon>
    </lineage>
</organism>
<evidence type="ECO:0000313" key="9">
    <source>
        <dbReference type="Proteomes" id="UP001596116"/>
    </source>
</evidence>
<dbReference type="Pfam" id="PF00892">
    <property type="entry name" value="EamA"/>
    <property type="match status" value="2"/>
</dbReference>
<dbReference type="InterPro" id="IPR000620">
    <property type="entry name" value="EamA_dom"/>
</dbReference>
<keyword evidence="3 6" id="KW-0812">Transmembrane</keyword>
<proteinExistence type="inferred from homology"/>
<protein>
    <submittedName>
        <fullName evidence="8">DMT family transporter</fullName>
    </submittedName>
</protein>
<dbReference type="EMBL" id="JBHPON010000002">
    <property type="protein sequence ID" value="MFC6036831.1"/>
    <property type="molecule type" value="Genomic_DNA"/>
</dbReference>
<gene>
    <name evidence="8" type="ORF">ACFMB1_14830</name>
</gene>
<feature type="transmembrane region" description="Helical" evidence="6">
    <location>
        <begin position="241"/>
        <end position="262"/>
    </location>
</feature>
<comment type="similarity">
    <text evidence="2">Belongs to the EamA transporter family.</text>
</comment>
<feature type="transmembrane region" description="Helical" evidence="6">
    <location>
        <begin position="172"/>
        <end position="195"/>
    </location>
</feature>
<sequence>MRLEIPDRNLTVETQKSGAEKPALSRKLQGHLAMTLFAFLISISFFIGKRAAPHIEPAALNAMRYVIAIPLMGVLALVFTPTSGRASLLKPKAIWRFPILGGLMGVYFILMFEALRLTSSVSTGAVLTLMPLLTAIFSFILLRQKAGVTVLGSLTFSALGAIWVIFRGDLGAILSFAIGKGELVFFIGVIAHALHNPLVRKFNRGESTIVFAFWSAVGAGFCLFLYGAPALMATDWAHLPPVVWLCILYLGTAATAGSYFLLQFGLLRIPAAKANAYMLLTPGYVILMEGLAGSGWVSPQVMIGALVTLIGLAILIASPEV</sequence>
<accession>A0ABW1L1N0</accession>
<dbReference type="InterPro" id="IPR050638">
    <property type="entry name" value="AA-Vitamin_Transporters"/>
</dbReference>
<dbReference type="Proteomes" id="UP001596116">
    <property type="component" value="Unassembled WGS sequence"/>
</dbReference>
<comment type="caution">
    <text evidence="8">The sequence shown here is derived from an EMBL/GenBank/DDBJ whole genome shotgun (WGS) entry which is preliminary data.</text>
</comment>
<keyword evidence="4 6" id="KW-1133">Transmembrane helix</keyword>
<feature type="transmembrane region" description="Helical" evidence="6">
    <location>
        <begin position="207"/>
        <end position="229"/>
    </location>
</feature>
<evidence type="ECO:0000313" key="8">
    <source>
        <dbReference type="EMBL" id="MFC6036831.1"/>
    </source>
</evidence>
<dbReference type="InterPro" id="IPR037185">
    <property type="entry name" value="EmrE-like"/>
</dbReference>
<evidence type="ECO:0000259" key="7">
    <source>
        <dbReference type="Pfam" id="PF00892"/>
    </source>
</evidence>